<organism evidence="12 13">
    <name type="scientific">Gnathostoma spinigerum</name>
    <dbReference type="NCBI Taxonomy" id="75299"/>
    <lineage>
        <taxon>Eukaryota</taxon>
        <taxon>Metazoa</taxon>
        <taxon>Ecdysozoa</taxon>
        <taxon>Nematoda</taxon>
        <taxon>Chromadorea</taxon>
        <taxon>Rhabditida</taxon>
        <taxon>Spirurina</taxon>
        <taxon>Gnathostomatomorpha</taxon>
        <taxon>Gnathostomatoidea</taxon>
        <taxon>Gnathostomatidae</taxon>
        <taxon>Gnathostoma</taxon>
    </lineage>
</organism>
<dbReference type="GO" id="GO:0005737">
    <property type="term" value="C:cytoplasm"/>
    <property type="evidence" value="ECO:0007669"/>
    <property type="project" value="UniProtKB-SubCell"/>
</dbReference>
<dbReference type="InterPro" id="IPR002110">
    <property type="entry name" value="Ankyrin_rpt"/>
</dbReference>
<keyword evidence="13" id="KW-1185">Reference proteome</keyword>
<evidence type="ECO:0000313" key="12">
    <source>
        <dbReference type="EMBL" id="MFH4980940.1"/>
    </source>
</evidence>
<evidence type="ECO:0000256" key="1">
    <source>
        <dbReference type="ARBA" id="ARBA00004496"/>
    </source>
</evidence>
<dbReference type="PROSITE" id="PS50297">
    <property type="entry name" value="ANK_REP_REGION"/>
    <property type="match status" value="2"/>
</dbReference>
<comment type="subcellular location">
    <subcellularLocation>
        <location evidence="1">Cytoplasm</location>
    </subcellularLocation>
</comment>
<dbReference type="PANTHER" id="PTHR24155">
    <property type="entry name" value="OSTEOCLAST-STIMULATING FACTOR 1"/>
    <property type="match status" value="1"/>
</dbReference>
<evidence type="ECO:0000256" key="5">
    <source>
        <dbReference type="ARBA" id="ARBA00023043"/>
    </source>
</evidence>
<dbReference type="Pfam" id="PF14604">
    <property type="entry name" value="SH3_9"/>
    <property type="match status" value="1"/>
</dbReference>
<dbReference type="SMART" id="SM00248">
    <property type="entry name" value="ANK"/>
    <property type="match status" value="3"/>
</dbReference>
<evidence type="ECO:0000259" key="11">
    <source>
        <dbReference type="PROSITE" id="PS50002"/>
    </source>
</evidence>
<evidence type="ECO:0000256" key="9">
    <source>
        <dbReference type="PROSITE-ProRule" id="PRU00192"/>
    </source>
</evidence>
<evidence type="ECO:0000313" key="13">
    <source>
        <dbReference type="Proteomes" id="UP001608902"/>
    </source>
</evidence>
<keyword evidence="2 9" id="KW-0728">SH3 domain</keyword>
<accession>A0ABD6EXE9</accession>
<feature type="region of interest" description="Disordered" evidence="10">
    <location>
        <begin position="207"/>
        <end position="233"/>
    </location>
</feature>
<dbReference type="AlphaFoldDB" id="A0ABD6EXE9"/>
<dbReference type="Gene3D" id="2.30.30.40">
    <property type="entry name" value="SH3 Domains"/>
    <property type="match status" value="1"/>
</dbReference>
<protein>
    <recommendedName>
        <fullName evidence="7">Osteoclast-stimulating factor 1</fullName>
    </recommendedName>
</protein>
<dbReference type="Pfam" id="PF12796">
    <property type="entry name" value="Ank_2"/>
    <property type="match status" value="1"/>
</dbReference>
<evidence type="ECO:0000256" key="8">
    <source>
        <dbReference type="PROSITE-ProRule" id="PRU00023"/>
    </source>
</evidence>
<dbReference type="SMART" id="SM00326">
    <property type="entry name" value="SH3"/>
    <property type="match status" value="1"/>
</dbReference>
<keyword evidence="5 8" id="KW-0040">ANK repeat</keyword>
<dbReference type="PROSITE" id="PS50002">
    <property type="entry name" value="SH3"/>
    <property type="match status" value="1"/>
</dbReference>
<reference evidence="12 13" key="1">
    <citation type="submission" date="2024-08" db="EMBL/GenBank/DDBJ databases">
        <title>Gnathostoma spinigerum genome.</title>
        <authorList>
            <person name="Gonzalez-Bertolin B."/>
            <person name="Monzon S."/>
            <person name="Zaballos A."/>
            <person name="Jimenez P."/>
            <person name="Dekumyoy P."/>
            <person name="Varona S."/>
            <person name="Cuesta I."/>
            <person name="Sumanam S."/>
            <person name="Adisakwattana P."/>
            <person name="Gasser R.B."/>
            <person name="Hernandez-Gonzalez A."/>
            <person name="Young N.D."/>
            <person name="Perteguer M.J."/>
        </authorList>
    </citation>
    <scope>NUCLEOTIDE SEQUENCE [LARGE SCALE GENOMIC DNA]</scope>
    <source>
        <strain evidence="12">AL3</strain>
        <tissue evidence="12">Liver</tissue>
    </source>
</reference>
<proteinExistence type="predicted"/>
<keyword evidence="3" id="KW-0963">Cytoplasm</keyword>
<dbReference type="InterPro" id="IPR036028">
    <property type="entry name" value="SH3-like_dom_sf"/>
</dbReference>
<dbReference type="Proteomes" id="UP001608902">
    <property type="component" value="Unassembled WGS sequence"/>
</dbReference>
<evidence type="ECO:0000256" key="3">
    <source>
        <dbReference type="ARBA" id="ARBA00022490"/>
    </source>
</evidence>
<sequence length="233" mass="25964">MTEENRLLPPPKPAPKPGRVMVYRALKDYVAKTEEEISFNEGDLLYVSECDSNESWWNAKCGSQKGKVPSNYIASAQYVEFPLHDAAKRGNIEFIEDCLAKEVSPNSLDKSGSTALYWASHGGHTEVVKLLLSIPNISVSSQNKIGDTALHAAAWKAHADCVNLLLDCGANVFVRNREGKLPYDVASDDRCRSLLKIVMQKLPENCEEEKDYYSDSDTESDNIRDENGESFVK</sequence>
<feature type="repeat" description="ANK" evidence="8">
    <location>
        <begin position="111"/>
        <end position="133"/>
    </location>
</feature>
<keyword evidence="4" id="KW-0677">Repeat</keyword>
<dbReference type="Gene3D" id="1.25.40.20">
    <property type="entry name" value="Ankyrin repeat-containing domain"/>
    <property type="match status" value="1"/>
</dbReference>
<dbReference type="PRINTS" id="PR00452">
    <property type="entry name" value="SH3DOMAIN"/>
</dbReference>
<dbReference type="SUPFAM" id="SSF48403">
    <property type="entry name" value="Ankyrin repeat"/>
    <property type="match status" value="1"/>
</dbReference>
<dbReference type="PRINTS" id="PR01415">
    <property type="entry name" value="ANKYRIN"/>
</dbReference>
<feature type="domain" description="SH3" evidence="11">
    <location>
        <begin position="18"/>
        <end position="78"/>
    </location>
</feature>
<comment type="function">
    <text evidence="6">Induces bone resorption, acting probably through a signaling cascade which results in the secretion of factor(s) enhancing osteoclast formation and activity.</text>
</comment>
<dbReference type="PANTHER" id="PTHR24155:SF10">
    <property type="entry name" value="OSTEOCLAST-STIMULATING FACTOR 1"/>
    <property type="match status" value="1"/>
</dbReference>
<evidence type="ECO:0000256" key="7">
    <source>
        <dbReference type="ARBA" id="ARBA00040640"/>
    </source>
</evidence>
<dbReference type="SUPFAM" id="SSF50044">
    <property type="entry name" value="SH3-domain"/>
    <property type="match status" value="1"/>
</dbReference>
<evidence type="ECO:0000256" key="10">
    <source>
        <dbReference type="SAM" id="MobiDB-lite"/>
    </source>
</evidence>
<name>A0ABD6EXE9_9BILA</name>
<comment type="caution">
    <text evidence="12">The sequence shown here is derived from an EMBL/GenBank/DDBJ whole genome shotgun (WGS) entry which is preliminary data.</text>
</comment>
<dbReference type="EMBL" id="JBGFUD010006334">
    <property type="protein sequence ID" value="MFH4980940.1"/>
    <property type="molecule type" value="Genomic_DNA"/>
</dbReference>
<dbReference type="InterPro" id="IPR036770">
    <property type="entry name" value="Ankyrin_rpt-contain_sf"/>
</dbReference>
<feature type="compositionally biased region" description="Basic and acidic residues" evidence="10">
    <location>
        <begin position="221"/>
        <end position="233"/>
    </location>
</feature>
<feature type="repeat" description="ANK" evidence="8">
    <location>
        <begin position="145"/>
        <end position="177"/>
    </location>
</feature>
<dbReference type="PROSITE" id="PS50088">
    <property type="entry name" value="ANK_REPEAT"/>
    <property type="match status" value="2"/>
</dbReference>
<evidence type="ECO:0000256" key="2">
    <source>
        <dbReference type="ARBA" id="ARBA00022443"/>
    </source>
</evidence>
<feature type="compositionally biased region" description="Acidic residues" evidence="10">
    <location>
        <begin position="207"/>
        <end position="220"/>
    </location>
</feature>
<evidence type="ECO:0000256" key="6">
    <source>
        <dbReference type="ARBA" id="ARBA00037432"/>
    </source>
</evidence>
<dbReference type="InterPro" id="IPR001452">
    <property type="entry name" value="SH3_domain"/>
</dbReference>
<gene>
    <name evidence="12" type="ORF">AB6A40_007649</name>
</gene>
<evidence type="ECO:0000256" key="4">
    <source>
        <dbReference type="ARBA" id="ARBA00022737"/>
    </source>
</evidence>